<keyword evidence="3" id="KW-1185">Reference proteome</keyword>
<feature type="region of interest" description="Disordered" evidence="1">
    <location>
        <begin position="1"/>
        <end position="28"/>
    </location>
</feature>
<sequence length="103" mass="11409">MATEGSQLSKPLSPLKNDSSPDGVENRSKEASLVVKFLLMESIKKLRTVAGLLVFRARLGVFNSNEVKNEDGSFFTFSERYLQPVKSLAEHVPVTLQVSELPE</sequence>
<dbReference type="Proteomes" id="UP000886595">
    <property type="component" value="Unassembled WGS sequence"/>
</dbReference>
<gene>
    <name evidence="2" type="ORF">Bca52824_016289</name>
</gene>
<feature type="compositionally biased region" description="Polar residues" evidence="1">
    <location>
        <begin position="1"/>
        <end position="20"/>
    </location>
</feature>
<evidence type="ECO:0000256" key="1">
    <source>
        <dbReference type="SAM" id="MobiDB-lite"/>
    </source>
</evidence>
<dbReference type="EMBL" id="JAAMPC010000003">
    <property type="protein sequence ID" value="KAG2323076.1"/>
    <property type="molecule type" value="Genomic_DNA"/>
</dbReference>
<name>A0A8X7W3Q3_BRACI</name>
<organism evidence="2 3">
    <name type="scientific">Brassica carinata</name>
    <name type="common">Ethiopian mustard</name>
    <name type="synonym">Abyssinian cabbage</name>
    <dbReference type="NCBI Taxonomy" id="52824"/>
    <lineage>
        <taxon>Eukaryota</taxon>
        <taxon>Viridiplantae</taxon>
        <taxon>Streptophyta</taxon>
        <taxon>Embryophyta</taxon>
        <taxon>Tracheophyta</taxon>
        <taxon>Spermatophyta</taxon>
        <taxon>Magnoliopsida</taxon>
        <taxon>eudicotyledons</taxon>
        <taxon>Gunneridae</taxon>
        <taxon>Pentapetalae</taxon>
        <taxon>rosids</taxon>
        <taxon>malvids</taxon>
        <taxon>Brassicales</taxon>
        <taxon>Brassicaceae</taxon>
        <taxon>Brassiceae</taxon>
        <taxon>Brassica</taxon>
    </lineage>
</organism>
<protein>
    <submittedName>
        <fullName evidence="2">Uncharacterized protein</fullName>
    </submittedName>
</protein>
<evidence type="ECO:0000313" key="3">
    <source>
        <dbReference type="Proteomes" id="UP000886595"/>
    </source>
</evidence>
<reference evidence="2 3" key="1">
    <citation type="submission" date="2020-02" db="EMBL/GenBank/DDBJ databases">
        <authorList>
            <person name="Ma Q."/>
            <person name="Huang Y."/>
            <person name="Song X."/>
            <person name="Pei D."/>
        </authorList>
    </citation>
    <scope>NUCLEOTIDE SEQUENCE [LARGE SCALE GENOMIC DNA]</scope>
    <source>
        <strain evidence="2">Sxm20200214</strain>
        <tissue evidence="2">Leaf</tissue>
    </source>
</reference>
<comment type="caution">
    <text evidence="2">The sequence shown here is derived from an EMBL/GenBank/DDBJ whole genome shotgun (WGS) entry which is preliminary data.</text>
</comment>
<accession>A0A8X7W3Q3</accession>
<proteinExistence type="predicted"/>
<evidence type="ECO:0000313" key="2">
    <source>
        <dbReference type="EMBL" id="KAG2323076.1"/>
    </source>
</evidence>
<dbReference type="AlphaFoldDB" id="A0A8X7W3Q3"/>